<evidence type="ECO:0000313" key="2">
    <source>
        <dbReference type="EMBL" id="AVJ52269.1"/>
    </source>
</evidence>
<dbReference type="RefSeq" id="YP_009971802.1">
    <property type="nucleotide sequence ID" value="NC_051942.1"/>
</dbReference>
<reference evidence="2" key="1">
    <citation type="journal article" date="2018" name="Cladistics">
        <title>Phylogeny and the colourful history of jewel bugs (Insecta: Hemiptera: Scutelleridae).</title>
        <authorList>
            <person name="Wu Y."/>
            <person name="Redei D."/>
            <person name="Eger J."/>
            <person name="Wang Y."/>
            <person name="Wu H."/>
            <person name="Carapezza A."/>
            <person name="Kment P."/>
            <person name="Cai B."/>
            <person name="Sun X."/>
            <person name="Guo P."/>
            <person name="Luo J."/>
            <person name="Xie Q."/>
        </authorList>
    </citation>
    <scope>NUCLEOTIDE SEQUENCE</scope>
</reference>
<gene>
    <name evidence="2" type="primary">ATP8</name>
    <name evidence="3" type="synonym">atp8</name>
</gene>
<organism evidence="2">
    <name type="scientific">Chrysocoris stollii</name>
    <dbReference type="NCBI Taxonomy" id="1873032"/>
    <lineage>
        <taxon>Eukaryota</taxon>
        <taxon>Metazoa</taxon>
        <taxon>Ecdysozoa</taxon>
        <taxon>Arthropoda</taxon>
        <taxon>Hexapoda</taxon>
        <taxon>Insecta</taxon>
        <taxon>Pterygota</taxon>
        <taxon>Neoptera</taxon>
        <taxon>Paraneoptera</taxon>
        <taxon>Hemiptera</taxon>
        <taxon>Heteroptera</taxon>
        <taxon>Panheteroptera</taxon>
        <taxon>Pentatomomorpha</taxon>
        <taxon>Pentatomoidea</taxon>
        <taxon>Scutelleridae</taxon>
        <taxon>Scutellerinae</taxon>
        <taxon>Chrysocoris</taxon>
    </lineage>
</organism>
<dbReference type="AlphaFoldDB" id="A0A2P1CLR6"/>
<keyword evidence="1" id="KW-0812">Transmembrane</keyword>
<protein>
    <submittedName>
        <fullName evidence="2">ATP synthase F0 subunit 8</fullName>
    </submittedName>
    <submittedName>
        <fullName evidence="3">ATP synthase subunit 8</fullName>
    </submittedName>
</protein>
<evidence type="ECO:0000313" key="3">
    <source>
        <dbReference type="EMBL" id="QNH68689.1"/>
    </source>
</evidence>
<dbReference type="GeneID" id="60456097"/>
<dbReference type="EMBL" id="MF173625">
    <property type="protein sequence ID" value="AVJ52269.1"/>
    <property type="molecule type" value="Genomic_DNA"/>
</dbReference>
<keyword evidence="2" id="KW-0496">Mitochondrion</keyword>
<proteinExistence type="predicted"/>
<reference evidence="3" key="2">
    <citation type="submission" date="2020-07" db="EMBL/GenBank/DDBJ databases">
        <title>Complete Mitochondrial Genome of Chrysocoris stollii.</title>
        <authorList>
            <person name="Dong Z."/>
            <person name="Lu W."/>
        </authorList>
    </citation>
    <scope>NUCLEOTIDE SEQUENCE</scope>
    <source>
        <strain evidence="3">Zilidunchun</strain>
    </source>
</reference>
<keyword evidence="1" id="KW-1133">Transmembrane helix</keyword>
<evidence type="ECO:0000256" key="1">
    <source>
        <dbReference type="SAM" id="Phobius"/>
    </source>
</evidence>
<feature type="transmembrane region" description="Helical" evidence="1">
    <location>
        <begin position="12"/>
        <end position="32"/>
    </location>
</feature>
<name>A0A2P1CLR6_9HEMI</name>
<keyword evidence="1" id="KW-0472">Membrane</keyword>
<geneLocation type="mitochondrion" evidence="2"/>
<sequence>MPQMAPLFWETLFLMFIISMMMMMVVIFHMSWNKISKDLKYKKIVKQINWKW</sequence>
<dbReference type="EMBL" id="MT740321">
    <property type="protein sequence ID" value="QNH68689.1"/>
    <property type="molecule type" value="Genomic_DNA"/>
</dbReference>
<accession>A0A2P1CLR6</accession>
<dbReference type="CTD" id="4509"/>